<dbReference type="EMBL" id="JAHUZB010000003">
    <property type="protein sequence ID" value="MBV7390886.1"/>
    <property type="molecule type" value="Genomic_DNA"/>
</dbReference>
<keyword evidence="1" id="KW-0472">Membrane</keyword>
<dbReference type="Pfam" id="PF22564">
    <property type="entry name" value="HAAS"/>
    <property type="match status" value="1"/>
</dbReference>
<proteinExistence type="predicted"/>
<evidence type="ECO:0000313" key="2">
    <source>
        <dbReference type="EMBL" id="MBV7390886.1"/>
    </source>
</evidence>
<dbReference type="RefSeq" id="WP_218325930.1">
    <property type="nucleotide sequence ID" value="NZ_JAHUZB010000003.1"/>
</dbReference>
<evidence type="ECO:0000256" key="1">
    <source>
        <dbReference type="SAM" id="Phobius"/>
    </source>
</evidence>
<keyword evidence="1" id="KW-1133">Transmembrane helix</keyword>
<name>A0ABS6TD69_9ENTE</name>
<dbReference type="Proteomes" id="UP000774130">
    <property type="component" value="Unassembled WGS sequence"/>
</dbReference>
<comment type="caution">
    <text evidence="2">The sequence shown here is derived from an EMBL/GenBank/DDBJ whole genome shotgun (WGS) entry which is preliminary data.</text>
</comment>
<reference evidence="2 3" key="1">
    <citation type="submission" date="2021-06" db="EMBL/GenBank/DDBJ databases">
        <title>Enterococcus alishanensis sp. nov., a novel lactic acid bacterium isolated from fresh coffee beans.</title>
        <authorList>
            <person name="Chen Y.-S."/>
        </authorList>
    </citation>
    <scope>NUCLEOTIDE SEQUENCE [LARGE SCALE GENOMIC DNA]</scope>
    <source>
        <strain evidence="2 3">ALS3</strain>
    </source>
</reference>
<evidence type="ECO:0008006" key="4">
    <source>
        <dbReference type="Google" id="ProtNLM"/>
    </source>
</evidence>
<evidence type="ECO:0000313" key="3">
    <source>
        <dbReference type="Proteomes" id="UP000774130"/>
    </source>
</evidence>
<protein>
    <recommendedName>
        <fullName evidence="4">DUF1700 domain-containing protein</fullName>
    </recommendedName>
</protein>
<keyword evidence="3" id="KW-1185">Reference proteome</keyword>
<feature type="transmembrane region" description="Helical" evidence="1">
    <location>
        <begin position="141"/>
        <end position="161"/>
    </location>
</feature>
<keyword evidence="1" id="KW-0812">Transmembrane</keyword>
<feature type="transmembrane region" description="Helical" evidence="1">
    <location>
        <begin position="72"/>
        <end position="105"/>
    </location>
</feature>
<feature type="transmembrane region" description="Helical" evidence="1">
    <location>
        <begin position="112"/>
        <end position="135"/>
    </location>
</feature>
<organism evidence="2 3">
    <name type="scientific">Enterococcus alishanensis</name>
    <dbReference type="NCBI Taxonomy" id="1303817"/>
    <lineage>
        <taxon>Bacteria</taxon>
        <taxon>Bacillati</taxon>
        <taxon>Bacillota</taxon>
        <taxon>Bacilli</taxon>
        <taxon>Lactobacillales</taxon>
        <taxon>Enterococcaceae</taxon>
        <taxon>Enterococcus</taxon>
    </lineage>
</organism>
<sequence>MRQEYLSQLTELLSYRVSPSVVQSTVEYYDQTIIELMESGYSEADAVAELPNPKAVLASLVDEPFPSTKRKLPLFVIILLVISSPLWGSLAIAAAAILFSIYIVAWCIPFTGFSIAGGFIFGGVVAMVTSPWAFFDAMFMGVSQFGVGLTILGLGIIALWLTSHLTKAYLKVHQILWNKISRSWQNKKVVYA</sequence>
<gene>
    <name evidence="2" type="ORF">KUA55_09350</name>
</gene>
<accession>A0ABS6TD69</accession>